<gene>
    <name evidence="1" type="ORF">QE152_g22047</name>
</gene>
<keyword evidence="2" id="KW-1185">Reference proteome</keyword>
<proteinExistence type="predicted"/>
<dbReference type="Proteomes" id="UP001458880">
    <property type="component" value="Unassembled WGS sequence"/>
</dbReference>
<dbReference type="SUPFAM" id="SSF88645">
    <property type="entry name" value="ssDNA viruses"/>
    <property type="match status" value="1"/>
</dbReference>
<dbReference type="GO" id="GO:0005198">
    <property type="term" value="F:structural molecule activity"/>
    <property type="evidence" value="ECO:0007669"/>
    <property type="project" value="InterPro"/>
</dbReference>
<dbReference type="AlphaFoldDB" id="A0AAW1KMA0"/>
<evidence type="ECO:0000313" key="2">
    <source>
        <dbReference type="Proteomes" id="UP001458880"/>
    </source>
</evidence>
<comment type="caution">
    <text evidence="1">The sequence shown here is derived from an EMBL/GenBank/DDBJ whole genome shotgun (WGS) entry which is preliminary data.</text>
</comment>
<dbReference type="InterPro" id="IPR016184">
    <property type="entry name" value="Capsid/spike_ssDNA_virus"/>
</dbReference>
<name>A0AAW1KMA0_POPJA</name>
<reference evidence="1 2" key="1">
    <citation type="journal article" date="2024" name="BMC Genomics">
        <title>De novo assembly and annotation of Popillia japonica's genome with initial clues to its potential as an invasive pest.</title>
        <authorList>
            <person name="Cucini C."/>
            <person name="Boschi S."/>
            <person name="Funari R."/>
            <person name="Cardaioli E."/>
            <person name="Iannotti N."/>
            <person name="Marturano G."/>
            <person name="Paoli F."/>
            <person name="Bruttini M."/>
            <person name="Carapelli A."/>
            <person name="Frati F."/>
            <person name="Nardi F."/>
        </authorList>
    </citation>
    <scope>NUCLEOTIDE SEQUENCE [LARGE SCALE GENOMIC DNA]</scope>
    <source>
        <strain evidence="1">DMR45628</strain>
    </source>
</reference>
<protein>
    <submittedName>
        <fullName evidence="1">Capsid protein VP4</fullName>
    </submittedName>
</protein>
<dbReference type="InterPro" id="IPR003433">
    <property type="entry name" value="Capsid_VP4_densovirus"/>
</dbReference>
<dbReference type="Pfam" id="PF02336">
    <property type="entry name" value="Denso_VP4"/>
    <property type="match status" value="1"/>
</dbReference>
<dbReference type="EMBL" id="JASPKY010000210">
    <property type="protein sequence ID" value="KAK9720448.1"/>
    <property type="molecule type" value="Genomic_DNA"/>
</dbReference>
<accession>A0AAW1KMA0</accession>
<sequence length="206" mass="23308">MHTWGFASSKFPRGAKNRVNDYIAYSTSLAYLPVDWVPFYLSPVEYNNLPIGSYIKEVYVEVIPKGVRCSFDVGTTLTGSANSMHVIFGKHCIGLNQKFDITNMSLKPNDKSPMTISEIGDISNLNEHINIPIIKYSYKPRNGILKHPYHNAVVPNKVKAFINHTDVGKKTCQYIQEEAFAQNTPSVYPLFEQKGQKLAYENIIDK</sequence>
<organism evidence="1 2">
    <name type="scientific">Popillia japonica</name>
    <name type="common">Japanese beetle</name>
    <dbReference type="NCBI Taxonomy" id="7064"/>
    <lineage>
        <taxon>Eukaryota</taxon>
        <taxon>Metazoa</taxon>
        <taxon>Ecdysozoa</taxon>
        <taxon>Arthropoda</taxon>
        <taxon>Hexapoda</taxon>
        <taxon>Insecta</taxon>
        <taxon>Pterygota</taxon>
        <taxon>Neoptera</taxon>
        <taxon>Endopterygota</taxon>
        <taxon>Coleoptera</taxon>
        <taxon>Polyphaga</taxon>
        <taxon>Scarabaeiformia</taxon>
        <taxon>Scarabaeidae</taxon>
        <taxon>Rutelinae</taxon>
        <taxon>Popillia</taxon>
    </lineage>
</organism>
<evidence type="ECO:0000313" key="1">
    <source>
        <dbReference type="EMBL" id="KAK9720448.1"/>
    </source>
</evidence>